<accession>A0A6M3LDQ8</accession>
<proteinExistence type="predicted"/>
<reference evidence="1" key="1">
    <citation type="submission" date="2020-03" db="EMBL/GenBank/DDBJ databases">
        <title>The deep terrestrial virosphere.</title>
        <authorList>
            <person name="Holmfeldt K."/>
            <person name="Nilsson E."/>
            <person name="Simone D."/>
            <person name="Lopez-Fernandez M."/>
            <person name="Wu X."/>
            <person name="de Brujin I."/>
            <person name="Lundin D."/>
            <person name="Andersson A."/>
            <person name="Bertilsson S."/>
            <person name="Dopson M."/>
        </authorList>
    </citation>
    <scope>NUCLEOTIDE SEQUENCE</scope>
    <source>
        <strain evidence="1">MM415B03355</strain>
    </source>
</reference>
<organism evidence="1">
    <name type="scientific">viral metagenome</name>
    <dbReference type="NCBI Taxonomy" id="1070528"/>
    <lineage>
        <taxon>unclassified sequences</taxon>
        <taxon>metagenomes</taxon>
        <taxon>organismal metagenomes</taxon>
    </lineage>
</organism>
<dbReference type="EMBL" id="MT142990">
    <property type="protein sequence ID" value="QJA91474.1"/>
    <property type="molecule type" value="Genomic_DNA"/>
</dbReference>
<sequence>MIQNKTTTLKFHLNAGERLGFVKLLLSRLDHVSYLTSKGKHLEVSLGGNGWSVRKSVLEWLSNPEHVEIINVLSKRRQKKS</sequence>
<evidence type="ECO:0000313" key="1">
    <source>
        <dbReference type="EMBL" id="QJA91474.1"/>
    </source>
</evidence>
<protein>
    <submittedName>
        <fullName evidence="1">Uncharacterized protein</fullName>
    </submittedName>
</protein>
<dbReference type="AlphaFoldDB" id="A0A6M3LDQ8"/>
<gene>
    <name evidence="1" type="ORF">MM415B03355_0003</name>
</gene>
<name>A0A6M3LDQ8_9ZZZZ</name>